<gene>
    <name evidence="1" type="ORF">DF037_15950</name>
</gene>
<dbReference type="Proteomes" id="UP000269271">
    <property type="component" value="Unassembled WGS sequence"/>
</dbReference>
<organism evidence="1 2">
    <name type="scientific">Burkholderia contaminans</name>
    <dbReference type="NCBI Taxonomy" id="488447"/>
    <lineage>
        <taxon>Bacteria</taxon>
        <taxon>Pseudomonadati</taxon>
        <taxon>Pseudomonadota</taxon>
        <taxon>Betaproteobacteria</taxon>
        <taxon>Burkholderiales</taxon>
        <taxon>Burkholderiaceae</taxon>
        <taxon>Burkholderia</taxon>
        <taxon>Burkholderia cepacia complex</taxon>
    </lineage>
</organism>
<protein>
    <submittedName>
        <fullName evidence="1">Uncharacterized protein</fullName>
    </submittedName>
</protein>
<accession>A0A3N8PKI1</accession>
<sequence length="69" mass="7927">METMVRHDPRDRKILKIFPGHTKKLCSGNFGTGRLSGKVLRTTMDRLRPRRHAGAVHQRCLWLTTLCGN</sequence>
<dbReference type="EMBL" id="QTQX01000009">
    <property type="protein sequence ID" value="RQT28660.1"/>
    <property type="molecule type" value="Genomic_DNA"/>
</dbReference>
<evidence type="ECO:0000313" key="2">
    <source>
        <dbReference type="Proteomes" id="UP000269271"/>
    </source>
</evidence>
<evidence type="ECO:0000313" key="1">
    <source>
        <dbReference type="EMBL" id="RQT28660.1"/>
    </source>
</evidence>
<dbReference type="AlphaFoldDB" id="A0A3N8PKI1"/>
<name>A0A3N8PKI1_9BURK</name>
<proteinExistence type="predicted"/>
<reference evidence="1 2" key="1">
    <citation type="submission" date="2018-08" db="EMBL/GenBank/DDBJ databases">
        <title>Comparative analysis of Burkholderia isolates from Puerto Rico.</title>
        <authorList>
            <person name="Hall C."/>
            <person name="Sahl J."/>
            <person name="Wagner D."/>
        </authorList>
    </citation>
    <scope>NUCLEOTIDE SEQUENCE [LARGE SCALE GENOMIC DNA]</scope>
    <source>
        <strain evidence="1 2">Bp9001</strain>
    </source>
</reference>
<comment type="caution">
    <text evidence="1">The sequence shown here is derived from an EMBL/GenBank/DDBJ whole genome shotgun (WGS) entry which is preliminary data.</text>
</comment>